<reference evidence="1" key="2">
    <citation type="submission" date="2025-09" db="UniProtKB">
        <authorList>
            <consortium name="Ensembl"/>
        </authorList>
    </citation>
    <scope>IDENTIFICATION</scope>
</reference>
<accession>A0A3Q2VQ05</accession>
<evidence type="ECO:0000313" key="2">
    <source>
        <dbReference type="Proteomes" id="UP000264840"/>
    </source>
</evidence>
<protein>
    <submittedName>
        <fullName evidence="1">Uncharacterized protein</fullName>
    </submittedName>
</protein>
<dbReference type="GeneTree" id="ENSGT00940000177513"/>
<evidence type="ECO:0000313" key="1">
    <source>
        <dbReference type="Ensembl" id="ENSHBUP00000013559.1"/>
    </source>
</evidence>
<organism evidence="1 2">
    <name type="scientific">Haplochromis burtoni</name>
    <name type="common">Burton's mouthbrooder</name>
    <name type="synonym">Chromis burtoni</name>
    <dbReference type="NCBI Taxonomy" id="8153"/>
    <lineage>
        <taxon>Eukaryota</taxon>
        <taxon>Metazoa</taxon>
        <taxon>Chordata</taxon>
        <taxon>Craniata</taxon>
        <taxon>Vertebrata</taxon>
        <taxon>Euteleostomi</taxon>
        <taxon>Actinopterygii</taxon>
        <taxon>Neopterygii</taxon>
        <taxon>Teleostei</taxon>
        <taxon>Neoteleostei</taxon>
        <taxon>Acanthomorphata</taxon>
        <taxon>Ovalentaria</taxon>
        <taxon>Cichlomorphae</taxon>
        <taxon>Cichliformes</taxon>
        <taxon>Cichlidae</taxon>
        <taxon>African cichlids</taxon>
        <taxon>Pseudocrenilabrinae</taxon>
        <taxon>Haplochromini</taxon>
        <taxon>Haplochromis</taxon>
    </lineage>
</organism>
<dbReference type="Proteomes" id="UP000264840">
    <property type="component" value="Unplaced"/>
</dbReference>
<sequence>LKVTGSRTCPDFRGEPPSMAVSSNFISCFSSRSNSVSKTSSPYLLPELVV</sequence>
<name>A0A3Q2VQ05_HAPBU</name>
<reference evidence="1" key="1">
    <citation type="submission" date="2025-08" db="UniProtKB">
        <authorList>
            <consortium name="Ensembl"/>
        </authorList>
    </citation>
    <scope>IDENTIFICATION</scope>
</reference>
<dbReference type="OMA" id="IARMKYS"/>
<dbReference type="AlphaFoldDB" id="A0A3Q2VQ05"/>
<proteinExistence type="predicted"/>
<dbReference type="Ensembl" id="ENSHBUT00000021319.1">
    <property type="protein sequence ID" value="ENSHBUP00000013559.1"/>
    <property type="gene ID" value="ENSHBUG00000015359.1"/>
</dbReference>
<keyword evidence="2" id="KW-1185">Reference proteome</keyword>